<evidence type="ECO:0000256" key="1">
    <source>
        <dbReference type="SAM" id="MobiDB-lite"/>
    </source>
</evidence>
<protein>
    <submittedName>
        <fullName evidence="2">Uncharacterized protein</fullName>
    </submittedName>
</protein>
<name>A0A9P0HLN9_NEZVI</name>
<sequence>MIMQVLPAPLLKPATMTRLNDYGVPCRWAHQSRITRTPSGTPGRNPRTAADGSEFEEENKMEWSSEIISINHEMIILISGVTINMIKKSSLLRLLHIEKNLDRSAWPSTSGIN</sequence>
<reference evidence="2" key="1">
    <citation type="submission" date="2022-01" db="EMBL/GenBank/DDBJ databases">
        <authorList>
            <person name="King R."/>
        </authorList>
    </citation>
    <scope>NUCLEOTIDE SEQUENCE</scope>
</reference>
<feature type="compositionally biased region" description="Polar residues" evidence="1">
    <location>
        <begin position="32"/>
        <end position="42"/>
    </location>
</feature>
<gene>
    <name evidence="2" type="ORF">NEZAVI_LOCUS12648</name>
</gene>
<organism evidence="2 3">
    <name type="scientific">Nezara viridula</name>
    <name type="common">Southern green stink bug</name>
    <name type="synonym">Cimex viridulus</name>
    <dbReference type="NCBI Taxonomy" id="85310"/>
    <lineage>
        <taxon>Eukaryota</taxon>
        <taxon>Metazoa</taxon>
        <taxon>Ecdysozoa</taxon>
        <taxon>Arthropoda</taxon>
        <taxon>Hexapoda</taxon>
        <taxon>Insecta</taxon>
        <taxon>Pterygota</taxon>
        <taxon>Neoptera</taxon>
        <taxon>Paraneoptera</taxon>
        <taxon>Hemiptera</taxon>
        <taxon>Heteroptera</taxon>
        <taxon>Panheteroptera</taxon>
        <taxon>Pentatomomorpha</taxon>
        <taxon>Pentatomoidea</taxon>
        <taxon>Pentatomidae</taxon>
        <taxon>Pentatominae</taxon>
        <taxon>Nezara</taxon>
    </lineage>
</organism>
<feature type="region of interest" description="Disordered" evidence="1">
    <location>
        <begin position="31"/>
        <end position="58"/>
    </location>
</feature>
<accession>A0A9P0HLN9</accession>
<dbReference type="Proteomes" id="UP001152798">
    <property type="component" value="Chromosome 6"/>
</dbReference>
<evidence type="ECO:0000313" key="2">
    <source>
        <dbReference type="EMBL" id="CAH1404195.1"/>
    </source>
</evidence>
<dbReference type="AlphaFoldDB" id="A0A9P0HLN9"/>
<evidence type="ECO:0000313" key="3">
    <source>
        <dbReference type="Proteomes" id="UP001152798"/>
    </source>
</evidence>
<proteinExistence type="predicted"/>
<dbReference type="EMBL" id="OV725082">
    <property type="protein sequence ID" value="CAH1404195.1"/>
    <property type="molecule type" value="Genomic_DNA"/>
</dbReference>
<keyword evidence="3" id="KW-1185">Reference proteome</keyword>